<dbReference type="STRING" id="29542.A6070_06400"/>
<dbReference type="OrthoDB" id="9785326at2"/>
<protein>
    <recommendedName>
        <fullName evidence="6">VacJ family lipoprotein</fullName>
    </recommendedName>
</protein>
<evidence type="ECO:0000256" key="2">
    <source>
        <dbReference type="ARBA" id="ARBA00022729"/>
    </source>
</evidence>
<evidence type="ECO:0000313" key="5">
    <source>
        <dbReference type="Proteomes" id="UP000182264"/>
    </source>
</evidence>
<dbReference type="PANTHER" id="PTHR30035">
    <property type="entry name" value="LIPOPROTEIN VACJ-RELATED"/>
    <property type="match status" value="1"/>
</dbReference>
<feature type="signal peptide" evidence="3">
    <location>
        <begin position="1"/>
        <end position="19"/>
    </location>
</feature>
<dbReference type="GO" id="GO:0120010">
    <property type="term" value="P:intermembrane phospholipid transfer"/>
    <property type="evidence" value="ECO:0007669"/>
    <property type="project" value="TreeGrafter"/>
</dbReference>
<dbReference type="RefSeq" id="WP_072287559.1">
    <property type="nucleotide sequence ID" value="NZ_CP015455.1"/>
</dbReference>
<reference evidence="4 5" key="1">
    <citation type="journal article" date="2017" name="Genome Announc.">
        <title>Complete Genome Sequences of Two Acetylene-Fermenting Pelobacter acetylenicus Strains.</title>
        <authorList>
            <person name="Sutton J.M."/>
            <person name="Baesman S.M."/>
            <person name="Fierst J.L."/>
            <person name="Poret-Peterson A.T."/>
            <person name="Oremland R.S."/>
            <person name="Dunlap D.S."/>
            <person name="Akob D.M."/>
        </authorList>
    </citation>
    <scope>NUCLEOTIDE SEQUENCE [LARGE SCALE GENOMIC DNA]</scope>
    <source>
        <strain evidence="4 5">DSM 3247</strain>
    </source>
</reference>
<gene>
    <name evidence="4" type="ORF">A7E75_12385</name>
</gene>
<dbReference type="Pfam" id="PF04333">
    <property type="entry name" value="MlaA"/>
    <property type="match status" value="1"/>
</dbReference>
<dbReference type="KEGG" id="pace:A6070_06400"/>
<keyword evidence="2 3" id="KW-0732">Signal</keyword>
<comment type="similarity">
    <text evidence="1">Belongs to the MlaA family.</text>
</comment>
<proteinExistence type="inferred from homology"/>
<dbReference type="PANTHER" id="PTHR30035:SF3">
    <property type="entry name" value="INTERMEMBRANE PHOSPHOLIPID TRANSPORT SYSTEM LIPOPROTEIN MLAA"/>
    <property type="match status" value="1"/>
</dbReference>
<organism evidence="4 5">
    <name type="scientific">Syntrophotalea acetylenica</name>
    <name type="common">Pelobacter acetylenicus</name>
    <dbReference type="NCBI Taxonomy" id="29542"/>
    <lineage>
        <taxon>Bacteria</taxon>
        <taxon>Pseudomonadati</taxon>
        <taxon>Thermodesulfobacteriota</taxon>
        <taxon>Desulfuromonadia</taxon>
        <taxon>Desulfuromonadales</taxon>
        <taxon>Syntrophotaleaceae</taxon>
        <taxon>Syntrophotalea</taxon>
    </lineage>
</organism>
<name>A0A1L3GIE5_SYNAC</name>
<feature type="chain" id="PRO_5012408265" description="VacJ family lipoprotein" evidence="3">
    <location>
        <begin position="20"/>
        <end position="251"/>
    </location>
</feature>
<dbReference type="GO" id="GO:0016020">
    <property type="term" value="C:membrane"/>
    <property type="evidence" value="ECO:0007669"/>
    <property type="project" value="InterPro"/>
</dbReference>
<sequence length="251" mass="28392">MARKTATSLLFFLLLSIHLGGCSTLPRTTEQSRPPLRSYDALVDDRQHPLEVYDPLEGFNRGVYRFNHYFDRYLFLPVVRTYDFLLPDYLEDRISGFVDNVFEFNNLLNNLLQLKWKGAGITLSRLIINSTIGIGGLWDPATGWGLQRRTEDFGQTLGFYGIGNGPYLVLPLLGPSNLRDSFGIAGDAAGFAGIGPVAWVDNSTASQAFTSVSSVDRRHRQPFRYYQTGSPFEYEMVRLLYTQKRALEISK</sequence>
<evidence type="ECO:0000256" key="1">
    <source>
        <dbReference type="ARBA" id="ARBA00010634"/>
    </source>
</evidence>
<evidence type="ECO:0000313" key="4">
    <source>
        <dbReference type="EMBL" id="APG25717.1"/>
    </source>
</evidence>
<dbReference type="InterPro" id="IPR007428">
    <property type="entry name" value="MlaA"/>
</dbReference>
<dbReference type="PRINTS" id="PR01805">
    <property type="entry name" value="VACJLIPOPROT"/>
</dbReference>
<keyword evidence="5" id="KW-1185">Reference proteome</keyword>
<evidence type="ECO:0008006" key="6">
    <source>
        <dbReference type="Google" id="ProtNLM"/>
    </source>
</evidence>
<dbReference type="AlphaFoldDB" id="A0A1L3GIE5"/>
<accession>A0A1L3GIE5</accession>
<dbReference type="Proteomes" id="UP000182264">
    <property type="component" value="Chromosome"/>
</dbReference>
<evidence type="ECO:0000256" key="3">
    <source>
        <dbReference type="SAM" id="SignalP"/>
    </source>
</evidence>
<dbReference type="EMBL" id="CP015518">
    <property type="protein sequence ID" value="APG25717.1"/>
    <property type="molecule type" value="Genomic_DNA"/>
</dbReference>